<evidence type="ECO:0000256" key="7">
    <source>
        <dbReference type="ARBA" id="ARBA00023136"/>
    </source>
</evidence>
<evidence type="ECO:0000256" key="2">
    <source>
        <dbReference type="ARBA" id="ARBA00010735"/>
    </source>
</evidence>
<sequence length="242" mass="25696">MTEVNIQNESPAFGMGVKAGTGIAIGYAPIAVTYGLLAKTTGLTMGETLLLSMIVYAGAAQYIALNLLVLGTGAIEIILTTFIVNIRHFLLSASLNEKSRKEDSVIKKMIYAFGITDETFSVAAVKPGELTAGYMYGLNVTAYGSWVLFSGIGHLFGASLPQILQESMSVALYAMFIGLLVPTLKGSWKLVFLAAIAASFNCIFIMGDILSNGWAIVASALLSAFLVELLSTLKEKAGVHHE</sequence>
<dbReference type="Pfam" id="PF03591">
    <property type="entry name" value="AzlC"/>
    <property type="match status" value="1"/>
</dbReference>
<dbReference type="EMBL" id="CP068053">
    <property type="protein sequence ID" value="QQT02113.1"/>
    <property type="molecule type" value="Genomic_DNA"/>
</dbReference>
<evidence type="ECO:0000313" key="9">
    <source>
        <dbReference type="EMBL" id="QQT02113.1"/>
    </source>
</evidence>
<evidence type="ECO:0000256" key="5">
    <source>
        <dbReference type="ARBA" id="ARBA00022692"/>
    </source>
</evidence>
<dbReference type="KEGG" id="ppsr:I6J18_09875"/>
<evidence type="ECO:0000313" key="10">
    <source>
        <dbReference type="Proteomes" id="UP000595254"/>
    </source>
</evidence>
<evidence type="ECO:0000256" key="6">
    <source>
        <dbReference type="ARBA" id="ARBA00022989"/>
    </source>
</evidence>
<dbReference type="AlphaFoldDB" id="A0A974S237"/>
<organism evidence="9 10">
    <name type="scientific">Peribacillus psychrosaccharolyticus</name>
    <name type="common">Bacillus psychrosaccharolyticus</name>
    <dbReference type="NCBI Taxonomy" id="1407"/>
    <lineage>
        <taxon>Bacteria</taxon>
        <taxon>Bacillati</taxon>
        <taxon>Bacillota</taxon>
        <taxon>Bacilli</taxon>
        <taxon>Bacillales</taxon>
        <taxon>Bacillaceae</taxon>
        <taxon>Peribacillus</taxon>
    </lineage>
</organism>
<dbReference type="PANTHER" id="PTHR34979">
    <property type="entry name" value="INNER MEMBRANE PROTEIN YGAZ"/>
    <property type="match status" value="1"/>
</dbReference>
<protein>
    <submittedName>
        <fullName evidence="9">AzlC family ABC transporter permease</fullName>
    </submittedName>
</protein>
<feature type="transmembrane region" description="Helical" evidence="8">
    <location>
        <begin position="12"/>
        <end position="37"/>
    </location>
</feature>
<feature type="transmembrane region" description="Helical" evidence="8">
    <location>
        <begin position="74"/>
        <end position="91"/>
    </location>
</feature>
<dbReference type="InterPro" id="IPR011606">
    <property type="entry name" value="Brnchd-chn_aa_trnsp_permease"/>
</dbReference>
<gene>
    <name evidence="9" type="ORF">I6J18_09875</name>
</gene>
<feature type="transmembrane region" description="Helical" evidence="8">
    <location>
        <begin position="213"/>
        <end position="233"/>
    </location>
</feature>
<accession>A0A974S237</accession>
<feature type="transmembrane region" description="Helical" evidence="8">
    <location>
        <begin position="49"/>
        <end position="68"/>
    </location>
</feature>
<keyword evidence="4" id="KW-1003">Cell membrane</keyword>
<keyword evidence="7 8" id="KW-0472">Membrane</keyword>
<dbReference type="GO" id="GO:0005886">
    <property type="term" value="C:plasma membrane"/>
    <property type="evidence" value="ECO:0007669"/>
    <property type="project" value="UniProtKB-SubCell"/>
</dbReference>
<keyword evidence="10" id="KW-1185">Reference proteome</keyword>
<name>A0A974S237_PERPY</name>
<feature type="transmembrane region" description="Helical" evidence="8">
    <location>
        <begin position="188"/>
        <end position="207"/>
    </location>
</feature>
<evidence type="ECO:0000256" key="3">
    <source>
        <dbReference type="ARBA" id="ARBA00022448"/>
    </source>
</evidence>
<comment type="similarity">
    <text evidence="2">Belongs to the AzlC family.</text>
</comment>
<feature type="transmembrane region" description="Helical" evidence="8">
    <location>
        <begin position="163"/>
        <end position="181"/>
    </location>
</feature>
<keyword evidence="6 8" id="KW-1133">Transmembrane helix</keyword>
<proteinExistence type="inferred from homology"/>
<comment type="subcellular location">
    <subcellularLocation>
        <location evidence="1">Cell membrane</location>
        <topology evidence="1">Multi-pass membrane protein</topology>
    </subcellularLocation>
</comment>
<evidence type="ECO:0000256" key="8">
    <source>
        <dbReference type="SAM" id="Phobius"/>
    </source>
</evidence>
<keyword evidence="3" id="KW-0813">Transport</keyword>
<evidence type="ECO:0000256" key="1">
    <source>
        <dbReference type="ARBA" id="ARBA00004651"/>
    </source>
</evidence>
<keyword evidence="5 8" id="KW-0812">Transmembrane</keyword>
<reference evidence="9 10" key="1">
    <citation type="submission" date="2021-01" db="EMBL/GenBank/DDBJ databases">
        <title>FDA dAtabase for Regulatory Grade micrObial Sequences (FDA-ARGOS): Supporting development and validation of Infectious Disease Dx tests.</title>
        <authorList>
            <person name="Nelson B."/>
            <person name="Plummer A."/>
            <person name="Tallon L."/>
            <person name="Sadzewicz L."/>
            <person name="Zhao X."/>
            <person name="Boylan J."/>
            <person name="Ott S."/>
            <person name="Bowen H."/>
            <person name="Vavikolanu K."/>
            <person name="Mehta A."/>
            <person name="Aluvathingal J."/>
            <person name="Nadendla S."/>
            <person name="Myers T."/>
            <person name="Yan Y."/>
            <person name="Sichtig H."/>
        </authorList>
    </citation>
    <scope>NUCLEOTIDE SEQUENCE [LARGE SCALE GENOMIC DNA]</scope>
    <source>
        <strain evidence="9 10">FDAARGOS_1161</strain>
    </source>
</reference>
<dbReference type="PANTHER" id="PTHR34979:SF1">
    <property type="entry name" value="INNER MEMBRANE PROTEIN YGAZ"/>
    <property type="match status" value="1"/>
</dbReference>
<feature type="transmembrane region" description="Helical" evidence="8">
    <location>
        <begin position="136"/>
        <end position="157"/>
    </location>
</feature>
<dbReference type="GO" id="GO:1903785">
    <property type="term" value="P:L-valine transmembrane transport"/>
    <property type="evidence" value="ECO:0007669"/>
    <property type="project" value="TreeGrafter"/>
</dbReference>
<dbReference type="Proteomes" id="UP000595254">
    <property type="component" value="Chromosome"/>
</dbReference>
<evidence type="ECO:0000256" key="4">
    <source>
        <dbReference type="ARBA" id="ARBA00022475"/>
    </source>
</evidence>
<dbReference type="RefSeq" id="WP_040372988.1">
    <property type="nucleotide sequence ID" value="NZ_CP068053.1"/>
</dbReference>